<dbReference type="InterPro" id="IPR005151">
    <property type="entry name" value="Tail-specific_protease"/>
</dbReference>
<dbReference type="PANTHER" id="PTHR32060:SF22">
    <property type="entry name" value="CARBOXYL-TERMINAL-PROCESSING PEPTIDASE 3, CHLOROPLASTIC"/>
    <property type="match status" value="1"/>
</dbReference>
<feature type="domain" description="Tail specific protease" evidence="2">
    <location>
        <begin position="325"/>
        <end position="547"/>
    </location>
</feature>
<protein>
    <recommendedName>
        <fullName evidence="2">Tail specific protease domain-containing protein</fullName>
    </recommendedName>
</protein>
<dbReference type="EMBL" id="CP051481">
    <property type="protein sequence ID" value="QJG67037.1"/>
    <property type="molecule type" value="Genomic_DNA"/>
</dbReference>
<evidence type="ECO:0000313" key="4">
    <source>
        <dbReference type="Proteomes" id="UP000501060"/>
    </source>
</evidence>
<dbReference type="GO" id="GO:0008236">
    <property type="term" value="F:serine-type peptidase activity"/>
    <property type="evidence" value="ECO:0007669"/>
    <property type="project" value="InterPro"/>
</dbReference>
<feature type="signal peptide" evidence="1">
    <location>
        <begin position="1"/>
        <end position="22"/>
    </location>
</feature>
<dbReference type="AlphaFoldDB" id="A0A858U6F3"/>
<dbReference type="Pfam" id="PF03572">
    <property type="entry name" value="Peptidase_S41"/>
    <property type="match status" value="1"/>
</dbReference>
<gene>
    <name evidence="3" type="ORF">HGG69_01745</name>
</gene>
<dbReference type="Gene3D" id="3.90.226.10">
    <property type="entry name" value="2-enoyl-CoA Hydratase, Chain A, domain 1"/>
    <property type="match status" value="1"/>
</dbReference>
<dbReference type="PANTHER" id="PTHR32060">
    <property type="entry name" value="TAIL-SPECIFIC PROTEASE"/>
    <property type="match status" value="1"/>
</dbReference>
<dbReference type="GO" id="GO:0004175">
    <property type="term" value="F:endopeptidase activity"/>
    <property type="evidence" value="ECO:0007669"/>
    <property type="project" value="TreeGrafter"/>
</dbReference>
<name>A0A858U6F3_9MOLU</name>
<evidence type="ECO:0000313" key="3">
    <source>
        <dbReference type="EMBL" id="QJG67037.1"/>
    </source>
</evidence>
<organism evidence="3 4">
    <name type="scientific">Mycoplasma phocoenae</name>
    <dbReference type="NCBI Taxonomy" id="754517"/>
    <lineage>
        <taxon>Bacteria</taxon>
        <taxon>Bacillati</taxon>
        <taxon>Mycoplasmatota</taxon>
        <taxon>Mollicutes</taxon>
        <taxon>Mycoplasmataceae</taxon>
        <taxon>Mycoplasma</taxon>
    </lineage>
</organism>
<accession>A0A858U6F3</accession>
<dbReference type="PROSITE" id="PS51257">
    <property type="entry name" value="PROKAR_LIPOPROTEIN"/>
    <property type="match status" value="1"/>
</dbReference>
<dbReference type="SUPFAM" id="SSF52096">
    <property type="entry name" value="ClpP/crotonase"/>
    <property type="match status" value="1"/>
</dbReference>
<dbReference type="RefSeq" id="WP_169605088.1">
    <property type="nucleotide sequence ID" value="NZ_CP051481.1"/>
</dbReference>
<dbReference type="GO" id="GO:0006508">
    <property type="term" value="P:proteolysis"/>
    <property type="evidence" value="ECO:0007669"/>
    <property type="project" value="InterPro"/>
</dbReference>
<dbReference type="SMART" id="SM00245">
    <property type="entry name" value="TSPc"/>
    <property type="match status" value="1"/>
</dbReference>
<proteinExistence type="predicted"/>
<keyword evidence="4" id="KW-1185">Reference proteome</keyword>
<evidence type="ECO:0000259" key="2">
    <source>
        <dbReference type="SMART" id="SM00245"/>
    </source>
</evidence>
<dbReference type="KEGG" id="mphe:HGG69_01745"/>
<reference evidence="3 4" key="1">
    <citation type="submission" date="2020-04" db="EMBL/GenBank/DDBJ databases">
        <title>Novel Mycoplasma species detected in Phocoena phocoena (harbor porpoise) from the USA.</title>
        <authorList>
            <person name="Volokhov D.V."/>
        </authorList>
    </citation>
    <scope>NUCLEOTIDE SEQUENCE [LARGE SCALE GENOMIC DNA]</scope>
    <source>
        <strain evidence="3 4">Phocoena C-264-GEN</strain>
    </source>
</reference>
<feature type="chain" id="PRO_5032461542" description="Tail specific protease domain-containing protein" evidence="1">
    <location>
        <begin position="23"/>
        <end position="647"/>
    </location>
</feature>
<dbReference type="InterPro" id="IPR029045">
    <property type="entry name" value="ClpP/crotonase-like_dom_sf"/>
</dbReference>
<evidence type="ECO:0000256" key="1">
    <source>
        <dbReference type="SAM" id="SignalP"/>
    </source>
</evidence>
<keyword evidence="1" id="KW-0732">Signal</keyword>
<dbReference type="Proteomes" id="UP000501060">
    <property type="component" value="Chromosome"/>
</dbReference>
<sequence>MKKILWPILSVTTLAISSSAISCNYTKDIEELHEGKEFDLIQLSDQYKINAKKLTLYSEKNSDIKYVDLQEWIHKLNGFLKSDSFKCIKKNKGVYEFESEKLSVIFNAQQNKISYIDSNVFKFTEDVINTDFDKYIKYDNENIKTKKNYTIDLNEYNYNIYDNNNSIFIPFSIFNLLFVSQNYCNFYFNGSEIVFNYFVIDKDTDTKNYDKTKGKSKKNKTPTINERLETYNFLCLLFDNFYGIKSKFLKSNNSKNFNDFFTKTFLKEKIISTDIYQNAEAYQKFIYSFINEMHTMIASSSYYDSERFDPYSIGDSSRLKKFYVKQQEIKKIRSSKIDSESTFFKIYKDTAFIYLNSFEVGTTEQLKRKDSWKFDSYELMDKAFKEIKNNKNVKNIMLDLSLNSGGTIAGMEKVLGFLTNKNITFRIFETGIDKLFEYDFKIDTNKDFVYDEKDGYSKFNWYVLSDLSTYSAANLFVNVVKQNKLATVLGNKTGGGMFSVLPVVLPDGTSLTMSSNLSWTAADNNAIDSLDDVSWIEDGIEPDVNVNYMAYMNYDVMRQYMINKNAGDKAFNNYLIEISKKTYTNILANVELYLNNIKQSQQFDSFNKTLQENKITDLDTLEMIQNKITNLKKLFELVEFEYKKITL</sequence>